<protein>
    <submittedName>
        <fullName evidence="2">Uncharacterized protein</fullName>
    </submittedName>
</protein>
<organism evidence="2 3">
    <name type="scientific">Saltatorellus ferox</name>
    <dbReference type="NCBI Taxonomy" id="2528018"/>
    <lineage>
        <taxon>Bacteria</taxon>
        <taxon>Pseudomonadati</taxon>
        <taxon>Planctomycetota</taxon>
        <taxon>Planctomycetia</taxon>
        <taxon>Planctomycetia incertae sedis</taxon>
        <taxon>Saltatorellus</taxon>
    </lineage>
</organism>
<dbReference type="RefSeq" id="WP_145203448.1">
    <property type="nucleotide sequence ID" value="NZ_CP036434.1"/>
</dbReference>
<gene>
    <name evidence="2" type="ORF">Poly30_48630</name>
</gene>
<feature type="region of interest" description="Disordered" evidence="1">
    <location>
        <begin position="64"/>
        <end position="85"/>
    </location>
</feature>
<sequence length="248" mass="26797">MGCSTFSEQFLFVATNQETDHNQYYRVKIHGRTAFSSSNYAAGVYDRGAVDALFGELEGGRFRVSDRPDEPATVQPQDEDAGDVSALDADGAHKTELAAIADDSPPEITLRSLDGQSMEDTRLVLFLSSNADGLIKRIKSFATTSQITSNLTQLLLKDEIGALELAKASAPRRDVRAETLAKQLRAIADEADNVDDPALTDALIQGWVGRALESTASVVVSDQQFADVQAARKWFRENGSKLNAGVGN</sequence>
<reference evidence="2 3" key="1">
    <citation type="submission" date="2019-02" db="EMBL/GenBank/DDBJ databases">
        <title>Deep-cultivation of Planctomycetes and their phenomic and genomic characterization uncovers novel biology.</title>
        <authorList>
            <person name="Wiegand S."/>
            <person name="Jogler M."/>
            <person name="Boedeker C."/>
            <person name="Pinto D."/>
            <person name="Vollmers J."/>
            <person name="Rivas-Marin E."/>
            <person name="Kohn T."/>
            <person name="Peeters S.H."/>
            <person name="Heuer A."/>
            <person name="Rast P."/>
            <person name="Oberbeckmann S."/>
            <person name="Bunk B."/>
            <person name="Jeske O."/>
            <person name="Meyerdierks A."/>
            <person name="Storesund J.E."/>
            <person name="Kallscheuer N."/>
            <person name="Luecker S."/>
            <person name="Lage O.M."/>
            <person name="Pohl T."/>
            <person name="Merkel B.J."/>
            <person name="Hornburger P."/>
            <person name="Mueller R.-W."/>
            <person name="Bruemmer F."/>
            <person name="Labrenz M."/>
            <person name="Spormann A.M."/>
            <person name="Op den Camp H."/>
            <person name="Overmann J."/>
            <person name="Amann R."/>
            <person name="Jetten M.S.M."/>
            <person name="Mascher T."/>
            <person name="Medema M.H."/>
            <person name="Devos D.P."/>
            <person name="Kaster A.-K."/>
            <person name="Ovreas L."/>
            <person name="Rohde M."/>
            <person name="Galperin M.Y."/>
            <person name="Jogler C."/>
        </authorList>
    </citation>
    <scope>NUCLEOTIDE SEQUENCE [LARGE SCALE GENOMIC DNA]</scope>
    <source>
        <strain evidence="2 3">Poly30</strain>
    </source>
</reference>
<evidence type="ECO:0000256" key="1">
    <source>
        <dbReference type="SAM" id="MobiDB-lite"/>
    </source>
</evidence>
<dbReference type="AlphaFoldDB" id="A0A518EYY5"/>
<evidence type="ECO:0000313" key="3">
    <source>
        <dbReference type="Proteomes" id="UP000320390"/>
    </source>
</evidence>
<dbReference type="OrthoDB" id="9871435at2"/>
<dbReference type="EMBL" id="CP036434">
    <property type="protein sequence ID" value="QDV09305.1"/>
    <property type="molecule type" value="Genomic_DNA"/>
</dbReference>
<proteinExistence type="predicted"/>
<accession>A0A518EYY5</accession>
<keyword evidence="3" id="KW-1185">Reference proteome</keyword>
<name>A0A518EYY5_9BACT</name>
<evidence type="ECO:0000313" key="2">
    <source>
        <dbReference type="EMBL" id="QDV09305.1"/>
    </source>
</evidence>
<dbReference type="Proteomes" id="UP000320390">
    <property type="component" value="Chromosome"/>
</dbReference>